<comment type="similarity">
    <text evidence="7">Belongs to the binding-protein-dependent transport system permease family.</text>
</comment>
<protein>
    <submittedName>
        <fullName evidence="9">ABC transporter permease</fullName>
    </submittedName>
</protein>
<reference evidence="9 10" key="1">
    <citation type="journal article" date="2024" name="Front. Microbiol.">
        <title>Novel thermophilic genera Geochorda gen. nov. and Carboxydochorda gen. nov. from the deep terrestrial subsurface reveal the ecophysiological diversity in the class Limnochordia.</title>
        <authorList>
            <person name="Karnachuk O.V."/>
            <person name="Lukina A.P."/>
            <person name="Avakyan M.R."/>
            <person name="Kadnikov V.V."/>
            <person name="Begmatov S."/>
            <person name="Beletsky A.V."/>
            <person name="Vlasova K.G."/>
            <person name="Novikov A.A."/>
            <person name="Shcherbakova V.A."/>
            <person name="Mardanov A.V."/>
            <person name="Ravin N.V."/>
        </authorList>
    </citation>
    <scope>NUCLEOTIDE SEQUENCE [LARGE SCALE GENOMIC DNA]</scope>
    <source>
        <strain evidence="9 10">L945</strain>
    </source>
</reference>
<dbReference type="InterPro" id="IPR050366">
    <property type="entry name" value="BP-dependent_transpt_permease"/>
</dbReference>
<feature type="transmembrane region" description="Helical" evidence="7">
    <location>
        <begin position="243"/>
        <end position="267"/>
    </location>
</feature>
<keyword evidence="4 7" id="KW-0812">Transmembrane</keyword>
<dbReference type="EMBL" id="CP141615">
    <property type="protein sequence ID" value="WRP18146.1"/>
    <property type="molecule type" value="Genomic_DNA"/>
</dbReference>
<evidence type="ECO:0000256" key="4">
    <source>
        <dbReference type="ARBA" id="ARBA00022692"/>
    </source>
</evidence>
<organism evidence="9 10">
    <name type="scientific">Carboxydichorda subterranea</name>
    <dbReference type="NCBI Taxonomy" id="3109565"/>
    <lineage>
        <taxon>Bacteria</taxon>
        <taxon>Bacillati</taxon>
        <taxon>Bacillota</taxon>
        <taxon>Limnochordia</taxon>
        <taxon>Limnochordales</taxon>
        <taxon>Geochordaceae</taxon>
        <taxon>Carboxydichorda</taxon>
    </lineage>
</organism>
<dbReference type="PROSITE" id="PS50928">
    <property type="entry name" value="ABC_TM1"/>
    <property type="match status" value="1"/>
</dbReference>
<feature type="transmembrane region" description="Helical" evidence="7">
    <location>
        <begin position="12"/>
        <end position="34"/>
    </location>
</feature>
<dbReference type="PANTHER" id="PTHR43386">
    <property type="entry name" value="OLIGOPEPTIDE TRANSPORT SYSTEM PERMEASE PROTEIN APPC"/>
    <property type="match status" value="1"/>
</dbReference>
<evidence type="ECO:0000256" key="3">
    <source>
        <dbReference type="ARBA" id="ARBA00022475"/>
    </source>
</evidence>
<name>A0ABZ1BZB4_9FIRM</name>
<dbReference type="Pfam" id="PF12911">
    <property type="entry name" value="OppC_N"/>
    <property type="match status" value="1"/>
</dbReference>
<keyword evidence="3" id="KW-1003">Cell membrane</keyword>
<evidence type="ECO:0000256" key="7">
    <source>
        <dbReference type="RuleBase" id="RU363032"/>
    </source>
</evidence>
<gene>
    <name evidence="9" type="ORF">U7230_03835</name>
</gene>
<evidence type="ECO:0000259" key="8">
    <source>
        <dbReference type="PROSITE" id="PS50928"/>
    </source>
</evidence>
<evidence type="ECO:0000313" key="10">
    <source>
        <dbReference type="Proteomes" id="UP001332192"/>
    </source>
</evidence>
<dbReference type="PANTHER" id="PTHR43386:SF1">
    <property type="entry name" value="D,D-DIPEPTIDE TRANSPORT SYSTEM PERMEASE PROTEIN DDPC-RELATED"/>
    <property type="match status" value="1"/>
</dbReference>
<sequence length="278" mass="29321">MGTFRAVLRNRKAAWGLGILGFFVAVALLAPVIAPTSPSAMAFAPSEPPSWRHPLGTTATGQDIFAQVVWGSRLSLVVGLVTGAAATLLSVVVGLTAGYAGGVLDDVLTTLTNIFLVLPGLPLMIIVAAYVKVKGVVPIILVISVTGWAWGARLLRAQAMSLKSRDFVQASVVVGERPARIVFGELLPNLSGLIAANFFGAAVYAVLSEASLEFLGLGNVNVVTWGTMLYWAQNNQAILLGQWQWMAVPGLCIALLGTAFALINFAVDEVANPRLRVR</sequence>
<dbReference type="InterPro" id="IPR000515">
    <property type="entry name" value="MetI-like"/>
</dbReference>
<comment type="subcellular location">
    <subcellularLocation>
        <location evidence="1 7">Cell membrane</location>
        <topology evidence="1 7">Multi-pass membrane protein</topology>
    </subcellularLocation>
</comment>
<feature type="transmembrane region" description="Helical" evidence="7">
    <location>
        <begin position="76"/>
        <end position="100"/>
    </location>
</feature>
<dbReference type="SUPFAM" id="SSF161098">
    <property type="entry name" value="MetI-like"/>
    <property type="match status" value="1"/>
</dbReference>
<accession>A0ABZ1BZB4</accession>
<dbReference type="Pfam" id="PF00528">
    <property type="entry name" value="BPD_transp_1"/>
    <property type="match status" value="1"/>
</dbReference>
<feature type="transmembrane region" description="Helical" evidence="7">
    <location>
        <begin position="136"/>
        <end position="155"/>
    </location>
</feature>
<keyword evidence="2 7" id="KW-0813">Transport</keyword>
<dbReference type="InterPro" id="IPR025966">
    <property type="entry name" value="OppC_N"/>
</dbReference>
<evidence type="ECO:0000256" key="5">
    <source>
        <dbReference type="ARBA" id="ARBA00022989"/>
    </source>
</evidence>
<dbReference type="Gene3D" id="1.10.3720.10">
    <property type="entry name" value="MetI-like"/>
    <property type="match status" value="1"/>
</dbReference>
<evidence type="ECO:0000256" key="6">
    <source>
        <dbReference type="ARBA" id="ARBA00023136"/>
    </source>
</evidence>
<dbReference type="Proteomes" id="UP001332192">
    <property type="component" value="Chromosome"/>
</dbReference>
<keyword evidence="5 7" id="KW-1133">Transmembrane helix</keyword>
<evidence type="ECO:0000313" key="9">
    <source>
        <dbReference type="EMBL" id="WRP18146.1"/>
    </source>
</evidence>
<keyword evidence="10" id="KW-1185">Reference proteome</keyword>
<dbReference type="RefSeq" id="WP_324717417.1">
    <property type="nucleotide sequence ID" value="NZ_CP141615.1"/>
</dbReference>
<proteinExistence type="inferred from homology"/>
<evidence type="ECO:0000256" key="1">
    <source>
        <dbReference type="ARBA" id="ARBA00004651"/>
    </source>
</evidence>
<feature type="transmembrane region" description="Helical" evidence="7">
    <location>
        <begin position="107"/>
        <end position="130"/>
    </location>
</feature>
<feature type="domain" description="ABC transmembrane type-1" evidence="8">
    <location>
        <begin position="76"/>
        <end position="264"/>
    </location>
</feature>
<dbReference type="InterPro" id="IPR035906">
    <property type="entry name" value="MetI-like_sf"/>
</dbReference>
<dbReference type="CDD" id="cd06261">
    <property type="entry name" value="TM_PBP2"/>
    <property type="match status" value="1"/>
</dbReference>
<keyword evidence="6 7" id="KW-0472">Membrane</keyword>
<evidence type="ECO:0000256" key="2">
    <source>
        <dbReference type="ARBA" id="ARBA00022448"/>
    </source>
</evidence>
<feature type="transmembrane region" description="Helical" evidence="7">
    <location>
        <begin position="186"/>
        <end position="206"/>
    </location>
</feature>